<protein>
    <submittedName>
        <fullName evidence="2">NUDIX domain-containing protein</fullName>
    </submittedName>
</protein>
<dbReference type="PROSITE" id="PS51462">
    <property type="entry name" value="NUDIX"/>
    <property type="match status" value="1"/>
</dbReference>
<gene>
    <name evidence="2" type="ORF">E4P47_03700</name>
</gene>
<sequence>MEEKHPLEDFKYCPKCGSVNFVEQNDKAKHCNDCGFTYYFNPSTASMCFITDRYYRVLVAVRGEEPAKGSYDLPGGFVDCFETVEEGMAREIREETRIDALAGTRAGVISPLKYLFSLPNIYRYSEFDVHTVDMVFHMAVESLDPYVGIGRDDVAELKAIPFAELNPEDFGLDSVRKAVEMVRADRYF</sequence>
<dbReference type="STRING" id="1122973.GCA_000379925_01024"/>
<dbReference type="OrthoDB" id="9786141at2"/>
<dbReference type="InterPro" id="IPR000086">
    <property type="entry name" value="NUDIX_hydrolase_dom"/>
</dbReference>
<dbReference type="EMBL" id="SPNC01000037">
    <property type="protein sequence ID" value="TFH95822.1"/>
    <property type="molecule type" value="Genomic_DNA"/>
</dbReference>
<dbReference type="InterPro" id="IPR020084">
    <property type="entry name" value="NUDIX_hydrolase_CS"/>
</dbReference>
<dbReference type="GO" id="GO:0016787">
    <property type="term" value="F:hydrolase activity"/>
    <property type="evidence" value="ECO:0007669"/>
    <property type="project" value="UniProtKB-KW"/>
</dbReference>
<proteinExistence type="predicted"/>
<keyword evidence="1" id="KW-0378">Hydrolase</keyword>
<dbReference type="RefSeq" id="WP_018358272.1">
    <property type="nucleotide sequence ID" value="NZ_CP197400.1"/>
</dbReference>
<evidence type="ECO:0000313" key="2">
    <source>
        <dbReference type="EMBL" id="TFH95822.1"/>
    </source>
</evidence>
<dbReference type="PANTHER" id="PTHR43222:SF2">
    <property type="entry name" value="NUDIX HYDROLASE 23, CHLOROPLASTIC"/>
    <property type="match status" value="1"/>
</dbReference>
<organism evidence="2 3">
    <name type="scientific">Porphyromonas levii</name>
    <dbReference type="NCBI Taxonomy" id="28114"/>
    <lineage>
        <taxon>Bacteria</taxon>
        <taxon>Pseudomonadati</taxon>
        <taxon>Bacteroidota</taxon>
        <taxon>Bacteroidia</taxon>
        <taxon>Bacteroidales</taxon>
        <taxon>Porphyromonadaceae</taxon>
        <taxon>Porphyromonas</taxon>
    </lineage>
</organism>
<keyword evidence="3" id="KW-1185">Reference proteome</keyword>
<dbReference type="AlphaFoldDB" id="A0A4Y8WPW6"/>
<reference evidence="2 3" key="1">
    <citation type="submission" date="2019-03" db="EMBL/GenBank/DDBJ databases">
        <title>Porphyromonas levii Isolated from the Uterus of Dairy Cows.</title>
        <authorList>
            <person name="Francis A.M."/>
        </authorList>
    </citation>
    <scope>NUCLEOTIDE SEQUENCE [LARGE SCALE GENOMIC DNA]</scope>
    <source>
        <strain evidence="2 3">AF5678</strain>
    </source>
</reference>
<dbReference type="Pfam" id="PF00293">
    <property type="entry name" value="NUDIX"/>
    <property type="match status" value="1"/>
</dbReference>
<dbReference type="PANTHER" id="PTHR43222">
    <property type="entry name" value="NUDIX HYDROLASE 23"/>
    <property type="match status" value="1"/>
</dbReference>
<dbReference type="Gene3D" id="3.90.79.10">
    <property type="entry name" value="Nucleoside Triphosphate Pyrophosphohydrolase"/>
    <property type="match status" value="1"/>
</dbReference>
<dbReference type="SUPFAM" id="SSF55811">
    <property type="entry name" value="Nudix"/>
    <property type="match status" value="1"/>
</dbReference>
<dbReference type="CDD" id="cd04681">
    <property type="entry name" value="NUDIX_Hydrolase"/>
    <property type="match status" value="1"/>
</dbReference>
<evidence type="ECO:0000256" key="1">
    <source>
        <dbReference type="ARBA" id="ARBA00022801"/>
    </source>
</evidence>
<comment type="caution">
    <text evidence="2">The sequence shown here is derived from an EMBL/GenBank/DDBJ whole genome shotgun (WGS) entry which is preliminary data.</text>
</comment>
<name>A0A4Y8WPW6_9PORP</name>
<accession>A0A4Y8WPW6</accession>
<dbReference type="PROSITE" id="PS00893">
    <property type="entry name" value="NUDIX_BOX"/>
    <property type="match status" value="1"/>
</dbReference>
<dbReference type="InterPro" id="IPR015797">
    <property type="entry name" value="NUDIX_hydrolase-like_dom_sf"/>
</dbReference>
<evidence type="ECO:0000313" key="3">
    <source>
        <dbReference type="Proteomes" id="UP000297225"/>
    </source>
</evidence>
<dbReference type="Proteomes" id="UP000297225">
    <property type="component" value="Unassembled WGS sequence"/>
</dbReference>